<organism evidence="1 2">
    <name type="scientific">Brachionus plicatilis</name>
    <name type="common">Marine rotifer</name>
    <name type="synonym">Brachionus muelleri</name>
    <dbReference type="NCBI Taxonomy" id="10195"/>
    <lineage>
        <taxon>Eukaryota</taxon>
        <taxon>Metazoa</taxon>
        <taxon>Spiralia</taxon>
        <taxon>Gnathifera</taxon>
        <taxon>Rotifera</taxon>
        <taxon>Eurotatoria</taxon>
        <taxon>Monogononta</taxon>
        <taxon>Pseudotrocha</taxon>
        <taxon>Ploima</taxon>
        <taxon>Brachionidae</taxon>
        <taxon>Brachionus</taxon>
    </lineage>
</organism>
<comment type="caution">
    <text evidence="1">The sequence shown here is derived from an EMBL/GenBank/DDBJ whole genome shotgun (WGS) entry which is preliminary data.</text>
</comment>
<evidence type="ECO:0000313" key="2">
    <source>
        <dbReference type="Proteomes" id="UP000276133"/>
    </source>
</evidence>
<dbReference type="Proteomes" id="UP000276133">
    <property type="component" value="Unassembled WGS sequence"/>
</dbReference>
<evidence type="ECO:0000313" key="1">
    <source>
        <dbReference type="EMBL" id="RNA04608.1"/>
    </source>
</evidence>
<dbReference type="AlphaFoldDB" id="A0A3M7Q0Z7"/>
<name>A0A3M7Q0Z7_BRAPC</name>
<reference evidence="1 2" key="1">
    <citation type="journal article" date="2018" name="Sci. Rep.">
        <title>Genomic signatures of local adaptation to the degree of environmental predictability in rotifers.</title>
        <authorList>
            <person name="Franch-Gras L."/>
            <person name="Hahn C."/>
            <person name="Garcia-Roger E.M."/>
            <person name="Carmona M.J."/>
            <person name="Serra M."/>
            <person name="Gomez A."/>
        </authorList>
    </citation>
    <scope>NUCLEOTIDE SEQUENCE [LARGE SCALE GENOMIC DNA]</scope>
    <source>
        <strain evidence="1">HYR1</strain>
    </source>
</reference>
<dbReference type="PANTHER" id="PTHR34921:SF1">
    <property type="entry name" value="MEIOTIC RECOMBINATION PROTEIN REC114"/>
    <property type="match status" value="1"/>
</dbReference>
<accession>A0A3M7Q0Z7</accession>
<sequence>MANFEILNFTHTWILGKYSKQIRNDQNKFEWQNLDSSSFINPINLSLTPTNFLLVRHENEIHEFMNLCTNKSNLKAFYQGNSLLIIFKIKDVMRKFRVQFSDSNLKSSQSNCLACVKELSRFIDVIEFGSDISFENRYFSVQKPKNKVDTLELSQMTDLLVKKNEKKLPLIYQQESEVDILNSEDDKVLQEFIICCLIDPMFPSFVKKFNYY</sequence>
<dbReference type="InterPro" id="IPR029168">
    <property type="entry name" value="REC114L"/>
</dbReference>
<dbReference type="EMBL" id="REGN01008024">
    <property type="protein sequence ID" value="RNA04608.1"/>
    <property type="molecule type" value="Genomic_DNA"/>
</dbReference>
<dbReference type="Pfam" id="PF15165">
    <property type="entry name" value="REC114-like"/>
    <property type="match status" value="1"/>
</dbReference>
<gene>
    <name evidence="1" type="ORF">BpHYR1_022476</name>
</gene>
<keyword evidence="2" id="KW-1185">Reference proteome</keyword>
<dbReference type="STRING" id="10195.A0A3M7Q0Z7"/>
<dbReference type="OrthoDB" id="6479200at2759"/>
<dbReference type="PANTHER" id="PTHR34921">
    <property type="entry name" value="MEIOTIC RECOMBINATION PROTEIN REC114"/>
    <property type="match status" value="1"/>
</dbReference>
<protein>
    <submittedName>
        <fullName evidence="1">Meiotic recombination REC114-like protein</fullName>
    </submittedName>
</protein>
<proteinExistence type="predicted"/>